<feature type="transmembrane region" description="Helical" evidence="6">
    <location>
        <begin position="94"/>
        <end position="115"/>
    </location>
</feature>
<accession>A0A0D9W8X0</accession>
<dbReference type="AlphaFoldDB" id="A0A0D9W8X0"/>
<evidence type="ECO:0000256" key="6">
    <source>
        <dbReference type="SAM" id="Phobius"/>
    </source>
</evidence>
<dbReference type="Pfam" id="PF00854">
    <property type="entry name" value="PTR2"/>
    <property type="match status" value="1"/>
</dbReference>
<dbReference type="InterPro" id="IPR036259">
    <property type="entry name" value="MFS_trans_sf"/>
</dbReference>
<evidence type="ECO:0000313" key="8">
    <source>
        <dbReference type="Proteomes" id="UP000032180"/>
    </source>
</evidence>
<evidence type="ECO:0000256" key="4">
    <source>
        <dbReference type="ARBA" id="ARBA00022989"/>
    </source>
</evidence>
<evidence type="ECO:0000256" key="2">
    <source>
        <dbReference type="ARBA" id="ARBA00005982"/>
    </source>
</evidence>
<keyword evidence="5 6" id="KW-0472">Membrane</keyword>
<comment type="similarity">
    <text evidence="2">Belongs to the major facilitator superfamily. Proton-dependent oligopeptide transporter (POT/PTR) (TC 2.A.17) family.</text>
</comment>
<dbReference type="Gene3D" id="1.20.1250.20">
    <property type="entry name" value="MFS general substrate transporter like domains"/>
    <property type="match status" value="1"/>
</dbReference>
<reference evidence="7" key="3">
    <citation type="submission" date="2015-04" db="UniProtKB">
        <authorList>
            <consortium name="EnsemblPlants"/>
        </authorList>
    </citation>
    <scope>IDENTIFICATION</scope>
</reference>
<feature type="transmembrane region" description="Helical" evidence="6">
    <location>
        <begin position="57"/>
        <end position="82"/>
    </location>
</feature>
<evidence type="ECO:0008006" key="9">
    <source>
        <dbReference type="Google" id="ProtNLM"/>
    </source>
</evidence>
<feature type="transmembrane region" description="Helical" evidence="6">
    <location>
        <begin position="216"/>
        <end position="236"/>
    </location>
</feature>
<evidence type="ECO:0000256" key="1">
    <source>
        <dbReference type="ARBA" id="ARBA00004141"/>
    </source>
</evidence>
<keyword evidence="3 6" id="KW-0812">Transmembrane</keyword>
<dbReference type="PANTHER" id="PTHR11654">
    <property type="entry name" value="OLIGOPEPTIDE TRANSPORTER-RELATED"/>
    <property type="match status" value="1"/>
</dbReference>
<feature type="transmembrane region" description="Helical" evidence="6">
    <location>
        <begin position="122"/>
        <end position="142"/>
    </location>
</feature>
<feature type="transmembrane region" description="Helical" evidence="6">
    <location>
        <begin position="445"/>
        <end position="466"/>
    </location>
</feature>
<dbReference type="EnsemblPlants" id="LPERR04G19520.1">
    <property type="protein sequence ID" value="LPERR04G19520.1"/>
    <property type="gene ID" value="LPERR04G19520"/>
</dbReference>
<keyword evidence="8" id="KW-1185">Reference proteome</keyword>
<comment type="subcellular location">
    <subcellularLocation>
        <location evidence="1">Membrane</location>
        <topology evidence="1">Multi-pass membrane protein</topology>
    </subcellularLocation>
</comment>
<reference evidence="8" key="2">
    <citation type="submission" date="2013-12" db="EMBL/GenBank/DDBJ databases">
        <authorList>
            <person name="Yu Y."/>
            <person name="Lee S."/>
            <person name="de Baynast K."/>
            <person name="Wissotski M."/>
            <person name="Liu L."/>
            <person name="Talag J."/>
            <person name="Goicoechea J."/>
            <person name="Angelova A."/>
            <person name="Jetty R."/>
            <person name="Kudrna D."/>
            <person name="Golser W."/>
            <person name="Rivera L."/>
            <person name="Zhang J."/>
            <person name="Wing R."/>
        </authorList>
    </citation>
    <scope>NUCLEOTIDE SEQUENCE</scope>
</reference>
<sequence length="578" mass="62274">MDAEHESRRRPEPRGDVVRTPLLAGDDEASCSNRSLLSLEAQEQAVHKADSYSNKTLIIILSLQFLEITAYYGIYLNLIVYLQDVLHGDSASNVSTVSAWTGVTYFMPVVGAAVADSFWGKYTTVLAGFSTALVGMAILTASATLPSLRPPPCATPPTSTYCVPATLGQELVFFAGIYLIAVGIGGAKAVLIALAPEQIDDGDGEKARERKASYFSWYYAVANVAMLTAGTVLVWVEDRVSWGFGFGLCASLVAVAVVGLAATASMYRVVPPLGSPLKGVAQVLIAFSRKAKLMTPDDATELYEEDDVKNKNSSMRPVHERLEHTDQFRCLDKAAIVTDEDVEDGDTWRLCTVTQVEEVKILLRLIPIWLTSAVYFVANTQAQTTFVQQGTKTDATIEIVPGAVSVSVPAASLSSFQMASVAAFVTLYDRAVVPAARRWLGREGALTPLQLMGLGHATAAVAMGIAWLLPQYVVMAVSDAALAVGQLEFFYDQSPETMRGASTAFYFLALSLGSLIDSQLVALVEKVTAVGGSKGWFPPDLDDGHLDYFFLLVVAITVANFAVFVALAKNYTPRKRVR</sequence>
<evidence type="ECO:0000256" key="5">
    <source>
        <dbReference type="ARBA" id="ARBA00023136"/>
    </source>
</evidence>
<evidence type="ECO:0000256" key="3">
    <source>
        <dbReference type="ARBA" id="ARBA00022692"/>
    </source>
</evidence>
<protein>
    <recommendedName>
        <fullName evidence="9">Major facilitator superfamily (MFS) profile domain-containing protein</fullName>
    </recommendedName>
</protein>
<dbReference type="Proteomes" id="UP000032180">
    <property type="component" value="Chromosome 4"/>
</dbReference>
<dbReference type="SUPFAM" id="SSF103473">
    <property type="entry name" value="MFS general substrate transporter"/>
    <property type="match status" value="2"/>
</dbReference>
<reference evidence="7 8" key="1">
    <citation type="submission" date="2012-08" db="EMBL/GenBank/DDBJ databases">
        <title>Oryza genome evolution.</title>
        <authorList>
            <person name="Wing R.A."/>
        </authorList>
    </citation>
    <scope>NUCLEOTIDE SEQUENCE</scope>
</reference>
<dbReference type="eggNOG" id="KOG1237">
    <property type="taxonomic scope" value="Eukaryota"/>
</dbReference>
<dbReference type="HOGENOM" id="CLU_009313_4_1_1"/>
<dbReference type="GO" id="GO:0022857">
    <property type="term" value="F:transmembrane transporter activity"/>
    <property type="evidence" value="ECO:0007669"/>
    <property type="project" value="InterPro"/>
</dbReference>
<feature type="transmembrane region" description="Helical" evidence="6">
    <location>
        <begin position="242"/>
        <end position="262"/>
    </location>
</feature>
<organism evidence="7 8">
    <name type="scientific">Leersia perrieri</name>
    <dbReference type="NCBI Taxonomy" id="77586"/>
    <lineage>
        <taxon>Eukaryota</taxon>
        <taxon>Viridiplantae</taxon>
        <taxon>Streptophyta</taxon>
        <taxon>Embryophyta</taxon>
        <taxon>Tracheophyta</taxon>
        <taxon>Spermatophyta</taxon>
        <taxon>Magnoliopsida</taxon>
        <taxon>Liliopsida</taxon>
        <taxon>Poales</taxon>
        <taxon>Poaceae</taxon>
        <taxon>BOP clade</taxon>
        <taxon>Oryzoideae</taxon>
        <taxon>Oryzeae</taxon>
        <taxon>Oryzinae</taxon>
        <taxon>Leersia</taxon>
    </lineage>
</organism>
<feature type="transmembrane region" description="Helical" evidence="6">
    <location>
        <begin position="548"/>
        <end position="568"/>
    </location>
</feature>
<feature type="transmembrane region" description="Helical" evidence="6">
    <location>
        <begin position="171"/>
        <end position="195"/>
    </location>
</feature>
<name>A0A0D9W8X0_9ORYZ</name>
<proteinExistence type="inferred from homology"/>
<keyword evidence="4 6" id="KW-1133">Transmembrane helix</keyword>
<dbReference type="GO" id="GO:0016020">
    <property type="term" value="C:membrane"/>
    <property type="evidence" value="ECO:0007669"/>
    <property type="project" value="UniProtKB-SubCell"/>
</dbReference>
<evidence type="ECO:0000313" key="7">
    <source>
        <dbReference type="EnsemblPlants" id="LPERR04G19520.1"/>
    </source>
</evidence>
<dbReference type="InterPro" id="IPR000109">
    <property type="entry name" value="POT_fam"/>
</dbReference>
<dbReference type="Gramene" id="LPERR04G19520.1">
    <property type="protein sequence ID" value="LPERR04G19520.1"/>
    <property type="gene ID" value="LPERR04G19520"/>
</dbReference>